<dbReference type="Gene3D" id="3.30.450.70">
    <property type="match status" value="1"/>
</dbReference>
<comment type="similarity">
    <text evidence="1">Belongs to the TRAPP small subunits family. Sedlin subfamily.</text>
</comment>
<gene>
    <name evidence="3" type="ORF">AMAG_05219</name>
</gene>
<dbReference type="EMBL" id="GG745335">
    <property type="protein sequence ID" value="KNE59756.1"/>
    <property type="molecule type" value="Genomic_DNA"/>
</dbReference>
<evidence type="ECO:0000313" key="3">
    <source>
        <dbReference type="EMBL" id="KNE59756.1"/>
    </source>
</evidence>
<dbReference type="InterPro" id="IPR006722">
    <property type="entry name" value="Sedlin"/>
</dbReference>
<protein>
    <recommendedName>
        <fullName evidence="2">Trafficking protein particle complex subunit 2-like protein</fullName>
    </recommendedName>
</protein>
<dbReference type="GO" id="GO:0006888">
    <property type="term" value="P:endoplasmic reticulum to Golgi vesicle-mediated transport"/>
    <property type="evidence" value="ECO:0007669"/>
    <property type="project" value="InterPro"/>
</dbReference>
<dbReference type="STRING" id="578462.A0A0L0SB94"/>
<dbReference type="OMA" id="QNPFYEP"/>
<organism evidence="3 4">
    <name type="scientific">Allomyces macrogynus (strain ATCC 38327)</name>
    <name type="common">Allomyces javanicus var. macrogynus</name>
    <dbReference type="NCBI Taxonomy" id="578462"/>
    <lineage>
        <taxon>Eukaryota</taxon>
        <taxon>Fungi</taxon>
        <taxon>Fungi incertae sedis</taxon>
        <taxon>Blastocladiomycota</taxon>
        <taxon>Blastocladiomycetes</taxon>
        <taxon>Blastocladiales</taxon>
        <taxon>Blastocladiaceae</taxon>
        <taxon>Allomyces</taxon>
    </lineage>
</organism>
<dbReference type="VEuPathDB" id="FungiDB:AMAG_05219"/>
<evidence type="ECO:0000256" key="1">
    <source>
        <dbReference type="ARBA" id="ARBA00006626"/>
    </source>
</evidence>
<reference evidence="3 4" key="1">
    <citation type="submission" date="2009-11" db="EMBL/GenBank/DDBJ databases">
        <title>Annotation of Allomyces macrogynus ATCC 38327.</title>
        <authorList>
            <consortium name="The Broad Institute Genome Sequencing Platform"/>
            <person name="Russ C."/>
            <person name="Cuomo C."/>
            <person name="Burger G."/>
            <person name="Gray M.W."/>
            <person name="Holland P.W.H."/>
            <person name="King N."/>
            <person name="Lang F.B.F."/>
            <person name="Roger A.J."/>
            <person name="Ruiz-Trillo I."/>
            <person name="Young S.K."/>
            <person name="Zeng Q."/>
            <person name="Gargeya S."/>
            <person name="Fitzgerald M."/>
            <person name="Haas B."/>
            <person name="Abouelleil A."/>
            <person name="Alvarado L."/>
            <person name="Arachchi H.M."/>
            <person name="Berlin A."/>
            <person name="Chapman S.B."/>
            <person name="Gearin G."/>
            <person name="Goldberg J."/>
            <person name="Griggs A."/>
            <person name="Gujja S."/>
            <person name="Hansen M."/>
            <person name="Heiman D."/>
            <person name="Howarth C."/>
            <person name="Larimer J."/>
            <person name="Lui A."/>
            <person name="MacDonald P.J.P."/>
            <person name="McCowen C."/>
            <person name="Montmayeur A."/>
            <person name="Murphy C."/>
            <person name="Neiman D."/>
            <person name="Pearson M."/>
            <person name="Priest M."/>
            <person name="Roberts A."/>
            <person name="Saif S."/>
            <person name="Shea T."/>
            <person name="Sisk P."/>
            <person name="Stolte C."/>
            <person name="Sykes S."/>
            <person name="Wortman J."/>
            <person name="Nusbaum C."/>
            <person name="Birren B."/>
        </authorList>
    </citation>
    <scope>NUCLEOTIDE SEQUENCE [LARGE SCALE GENOMIC DNA]</scope>
    <source>
        <strain evidence="3 4">ATCC 38327</strain>
    </source>
</reference>
<accession>A0A0L0SB94</accession>
<dbReference type="eggNOG" id="KOG3444">
    <property type="taxonomic scope" value="Eukaryota"/>
</dbReference>
<sequence>MSYSRPTSTIPVPRYPNGIACIAVVGKQNNPLLIQTFGNAADQELKYHYLAHMSCDYVDEKLRSGSKSGDLYLGLLCTIESQNVYGYMTNTRVKFLIVIPTTVPTKDSEVKAAFDVIHSAYIDLLGNPFYDPDSTQMVASPRFRVRLQTLAAPAAS</sequence>
<proteinExistence type="inferred from homology"/>
<dbReference type="Pfam" id="PF04628">
    <property type="entry name" value="Sedlin_N"/>
    <property type="match status" value="1"/>
</dbReference>
<dbReference type="GO" id="GO:0005737">
    <property type="term" value="C:cytoplasm"/>
    <property type="evidence" value="ECO:0007669"/>
    <property type="project" value="GOC"/>
</dbReference>
<dbReference type="AlphaFoldDB" id="A0A0L0SB94"/>
<dbReference type="PANTHER" id="PTHR12403">
    <property type="entry name" value="TRAFFICKING PROTEIN PARTICLE COMPLEX SUBUNIT 2"/>
    <property type="match status" value="1"/>
</dbReference>
<dbReference type="Proteomes" id="UP000054350">
    <property type="component" value="Unassembled WGS sequence"/>
</dbReference>
<dbReference type="OrthoDB" id="18320at2759"/>
<keyword evidence="4" id="KW-1185">Reference proteome</keyword>
<reference evidence="4" key="2">
    <citation type="submission" date="2009-11" db="EMBL/GenBank/DDBJ databases">
        <title>The Genome Sequence of Allomyces macrogynus strain ATCC 38327.</title>
        <authorList>
            <consortium name="The Broad Institute Genome Sequencing Platform"/>
            <person name="Russ C."/>
            <person name="Cuomo C."/>
            <person name="Shea T."/>
            <person name="Young S.K."/>
            <person name="Zeng Q."/>
            <person name="Koehrsen M."/>
            <person name="Haas B."/>
            <person name="Borodovsky M."/>
            <person name="Guigo R."/>
            <person name="Alvarado L."/>
            <person name="Berlin A."/>
            <person name="Borenstein D."/>
            <person name="Chen Z."/>
            <person name="Engels R."/>
            <person name="Freedman E."/>
            <person name="Gellesch M."/>
            <person name="Goldberg J."/>
            <person name="Griggs A."/>
            <person name="Gujja S."/>
            <person name="Heiman D."/>
            <person name="Hepburn T."/>
            <person name="Howarth C."/>
            <person name="Jen D."/>
            <person name="Larson L."/>
            <person name="Lewis B."/>
            <person name="Mehta T."/>
            <person name="Park D."/>
            <person name="Pearson M."/>
            <person name="Roberts A."/>
            <person name="Saif S."/>
            <person name="Shenoy N."/>
            <person name="Sisk P."/>
            <person name="Stolte C."/>
            <person name="Sykes S."/>
            <person name="Walk T."/>
            <person name="White J."/>
            <person name="Yandava C."/>
            <person name="Burger G."/>
            <person name="Gray M.W."/>
            <person name="Holland P.W.H."/>
            <person name="King N."/>
            <person name="Lang F.B.F."/>
            <person name="Roger A.J."/>
            <person name="Ruiz-Trillo I."/>
            <person name="Lander E."/>
            <person name="Nusbaum C."/>
        </authorList>
    </citation>
    <scope>NUCLEOTIDE SEQUENCE [LARGE SCALE GENOMIC DNA]</scope>
    <source>
        <strain evidence="4">ATCC 38327</strain>
    </source>
</reference>
<evidence type="ECO:0000313" key="4">
    <source>
        <dbReference type="Proteomes" id="UP000054350"/>
    </source>
</evidence>
<name>A0A0L0SB94_ALLM3</name>
<dbReference type="SUPFAM" id="SSF64356">
    <property type="entry name" value="SNARE-like"/>
    <property type="match status" value="1"/>
</dbReference>
<evidence type="ECO:0000256" key="2">
    <source>
        <dbReference type="ARBA" id="ARBA00024408"/>
    </source>
</evidence>
<dbReference type="InterPro" id="IPR011012">
    <property type="entry name" value="Longin-like_dom_sf"/>
</dbReference>
<dbReference type="InterPro" id="IPR044760">
    <property type="entry name" value="TRAPPC2L"/>
</dbReference>
<dbReference type="CDD" id="cd14854">
    <property type="entry name" value="TRAPPC2L"/>
    <property type="match status" value="1"/>
</dbReference>